<gene>
    <name evidence="1" type="ORF">HB980_00710</name>
</gene>
<sequence>MKVTVQDSFGETVWVYSNSPKGGIMSPVDTNIESGISKEIISALNEAIESARAMPELIDNVY</sequence>
<dbReference type="AlphaFoldDB" id="A0AA90XVR0"/>
<accession>A0AA90XVR0</accession>
<name>A0AA90XVR0_9GAMM</name>
<comment type="caution">
    <text evidence="1">The sequence shown here is derived from an EMBL/GenBank/DDBJ whole genome shotgun (WGS) entry which is preliminary data.</text>
</comment>
<dbReference type="Proteomes" id="UP000698240">
    <property type="component" value="Unassembled WGS sequence"/>
</dbReference>
<protein>
    <submittedName>
        <fullName evidence="1">Uncharacterized protein</fullName>
    </submittedName>
</protein>
<dbReference type="RefSeq" id="WP_046050617.1">
    <property type="nucleotide sequence ID" value="NZ_JAASAN010000001.1"/>
</dbReference>
<organism evidence="1 2">
    <name type="scientific">Yersinia massiliensis</name>
    <dbReference type="NCBI Taxonomy" id="419257"/>
    <lineage>
        <taxon>Bacteria</taxon>
        <taxon>Pseudomonadati</taxon>
        <taxon>Pseudomonadota</taxon>
        <taxon>Gammaproteobacteria</taxon>
        <taxon>Enterobacterales</taxon>
        <taxon>Yersiniaceae</taxon>
        <taxon>Yersinia</taxon>
    </lineage>
</organism>
<reference evidence="1" key="1">
    <citation type="submission" date="2020-03" db="EMBL/GenBank/DDBJ databases">
        <authorList>
            <person name="Kislichkina A."/>
            <person name="Dentovskaya S."/>
            <person name="Shaikhutdinov R."/>
            <person name="Ivanov S."/>
            <person name="Sizova A."/>
            <person name="Solomentsev V."/>
            <person name="Bogun A."/>
        </authorList>
    </citation>
    <scope>NUCLEOTIDE SEQUENCE</scope>
    <source>
        <strain evidence="1">SCPM-O-B-8025</strain>
    </source>
</reference>
<dbReference type="EMBL" id="JAASAN010000001">
    <property type="protein sequence ID" value="NIL25083.1"/>
    <property type="molecule type" value="Genomic_DNA"/>
</dbReference>
<proteinExistence type="predicted"/>
<evidence type="ECO:0000313" key="1">
    <source>
        <dbReference type="EMBL" id="NIL25083.1"/>
    </source>
</evidence>
<evidence type="ECO:0000313" key="2">
    <source>
        <dbReference type="Proteomes" id="UP000698240"/>
    </source>
</evidence>